<evidence type="ECO:0000256" key="9">
    <source>
        <dbReference type="ARBA" id="ARBA00022967"/>
    </source>
</evidence>
<name>A0A1L7NTY6_EUBMA</name>
<dbReference type="EMBL" id="AB738955">
    <property type="protein sequence ID" value="BAW33382.1"/>
    <property type="molecule type" value="Genomic_DNA"/>
</dbReference>
<evidence type="ECO:0000256" key="15">
    <source>
        <dbReference type="ARBA" id="ARBA00023136"/>
    </source>
</evidence>
<dbReference type="InterPro" id="IPR010227">
    <property type="entry name" value="NADH_Q_OxRdtase_chainM/4"/>
</dbReference>
<evidence type="ECO:0000256" key="5">
    <source>
        <dbReference type="ARBA" id="ARBA00021006"/>
    </source>
</evidence>
<dbReference type="GO" id="GO:0015990">
    <property type="term" value="P:electron transport coupled proton transport"/>
    <property type="evidence" value="ECO:0007669"/>
    <property type="project" value="TreeGrafter"/>
</dbReference>
<dbReference type="RefSeq" id="YP_009340715.1">
    <property type="nucleotide sequence ID" value="NC_033383.1"/>
</dbReference>
<dbReference type="AlphaFoldDB" id="A0A1L7NTY6"/>
<evidence type="ECO:0000256" key="1">
    <source>
        <dbReference type="ARBA" id="ARBA00003257"/>
    </source>
</evidence>
<keyword evidence="21" id="KW-1185">Reference proteome</keyword>
<dbReference type="KEGG" id="emc:30861800"/>
<dbReference type="GeneID" id="30861800"/>
<keyword evidence="14 17" id="KW-0496">Mitochondrion</keyword>
<feature type="transmembrane region" description="Helical" evidence="17">
    <location>
        <begin position="94"/>
        <end position="111"/>
    </location>
</feature>
<organism evidence="20">
    <name type="scientific">Eublepharis macularius</name>
    <name type="common">Leopard gecko</name>
    <name type="synonym">Cyrtodactylus macularius</name>
    <dbReference type="NCBI Taxonomy" id="481883"/>
    <lineage>
        <taxon>Eukaryota</taxon>
        <taxon>Metazoa</taxon>
        <taxon>Chordata</taxon>
        <taxon>Craniata</taxon>
        <taxon>Vertebrata</taxon>
        <taxon>Euteleostomi</taxon>
        <taxon>Lepidosauria</taxon>
        <taxon>Squamata</taxon>
        <taxon>Bifurcata</taxon>
        <taxon>Gekkota</taxon>
        <taxon>Eublepharidae</taxon>
        <taxon>Eublepharinae</taxon>
        <taxon>Eublepharis</taxon>
    </lineage>
</organism>
<keyword evidence="6 17" id="KW-0813">Transport</keyword>
<geneLocation type="mitochondrion" evidence="20 22"/>
<evidence type="ECO:0000256" key="17">
    <source>
        <dbReference type="RuleBase" id="RU003297"/>
    </source>
</evidence>
<dbReference type="Pfam" id="PF00361">
    <property type="entry name" value="Proton_antipo_M"/>
    <property type="match status" value="1"/>
</dbReference>
<dbReference type="OrthoDB" id="564260at2759"/>
<evidence type="ECO:0000256" key="16">
    <source>
        <dbReference type="ARBA" id="ARBA00049551"/>
    </source>
</evidence>
<dbReference type="NCBIfam" id="TIGR01972">
    <property type="entry name" value="NDH_I_M"/>
    <property type="match status" value="1"/>
</dbReference>
<keyword evidence="11 17" id="KW-1133">Transmembrane helix</keyword>
<dbReference type="InterPro" id="IPR001750">
    <property type="entry name" value="ND/Mrp_TM"/>
</dbReference>
<gene>
    <name evidence="20" type="primary">nad4</name>
    <name evidence="22" type="synonym">ND4</name>
    <name evidence="22" type="ORF">BW219_gp04</name>
</gene>
<keyword evidence="12 17" id="KW-0520">NAD</keyword>
<accession>A0A1L7NTY6</accession>
<dbReference type="PRINTS" id="PR01437">
    <property type="entry name" value="NUOXDRDTASE4"/>
</dbReference>
<evidence type="ECO:0000256" key="13">
    <source>
        <dbReference type="ARBA" id="ARBA00023075"/>
    </source>
</evidence>
<reference evidence="22" key="3">
    <citation type="submission" date="2025-04" db="UniProtKB">
        <authorList>
            <consortium name="RefSeq"/>
        </authorList>
    </citation>
    <scope>IDENTIFICATION</scope>
</reference>
<feature type="transmembrane region" description="Helical" evidence="17">
    <location>
        <begin position="117"/>
        <end position="138"/>
    </location>
</feature>
<feature type="transmembrane region" description="Helical" evidence="17">
    <location>
        <begin position="21"/>
        <end position="42"/>
    </location>
</feature>
<keyword evidence="8 17" id="KW-0812">Transmembrane</keyword>
<feature type="transmembrane region" description="Helical" evidence="17">
    <location>
        <begin position="389"/>
        <end position="412"/>
    </location>
</feature>
<protein>
    <recommendedName>
        <fullName evidence="5 17">NADH-ubiquinone oxidoreductase chain 4</fullName>
        <ecNumber evidence="4 17">7.1.1.2</ecNumber>
    </recommendedName>
</protein>
<feature type="transmembrane region" description="Helical" evidence="17">
    <location>
        <begin position="309"/>
        <end position="329"/>
    </location>
</feature>
<evidence type="ECO:0000259" key="19">
    <source>
        <dbReference type="Pfam" id="PF01059"/>
    </source>
</evidence>
<evidence type="ECO:0000256" key="11">
    <source>
        <dbReference type="ARBA" id="ARBA00022989"/>
    </source>
</evidence>
<dbReference type="InterPro" id="IPR003918">
    <property type="entry name" value="NADH_UbQ_OxRdtase"/>
</dbReference>
<evidence type="ECO:0000256" key="12">
    <source>
        <dbReference type="ARBA" id="ARBA00023027"/>
    </source>
</evidence>
<dbReference type="PANTHER" id="PTHR43507:SF20">
    <property type="entry name" value="NADH-UBIQUINONE OXIDOREDUCTASE CHAIN 4"/>
    <property type="match status" value="1"/>
</dbReference>
<evidence type="ECO:0000256" key="6">
    <source>
        <dbReference type="ARBA" id="ARBA00022448"/>
    </source>
</evidence>
<evidence type="ECO:0000256" key="10">
    <source>
        <dbReference type="ARBA" id="ARBA00022982"/>
    </source>
</evidence>
<dbReference type="CTD" id="4538"/>
<feature type="transmembrane region" description="Helical" evidence="17">
    <location>
        <begin position="284"/>
        <end position="303"/>
    </location>
</feature>
<sequence>MLKLLLSTLMLIPTALLTKMSLLFSTYTAYSMLIALFSINYLNMPLNLQFHHTNTYLGLDNISTPLLILTTWLLPLMTMASQQHLTNQPPNRKRLFLVTTALLQAVLIMTFSSTNLILFYIMFEATLTPTLILITRWGNEMERLNAGTYFLFYTITGSLPLLIALLVLYTKTHISTMTMFLTSLEPMNTWTNTMMWLGCLMAFLIKMPLYGLHLWLPKAHVEAPIAGSMVLAAILLKLGGYGMIRILPILTPTTQTKYIPFMELALWGMIMTSLICLRQTDLKAIIAYSSVSHMGLITAGLLIHTPWSITGTMILMIAHGLTSSLLFCLTNMNYERTHTRTLLIARGIKMTMPLMATWWLMANLSNMALPPTTNLFGELMIISSLFNWSYTSLILTGTTTLLTAIYSLSIYLTIQHNKTPNDLMYQPLHTREHLLITLHLIPLFLLITSPKTM</sequence>
<reference evidence="20 22" key="1">
    <citation type="submission" date="2012-07" db="EMBL/GenBank/DDBJ databases">
        <title>Complete mitochondrial genome sequence of Eublepharis macularius.</title>
        <authorList>
            <person name="Sun Y."/>
            <person name="Kurisaki M."/>
            <person name="Kumazawa Y."/>
        </authorList>
    </citation>
    <scope>NUCLEOTIDE SEQUENCE</scope>
    <source>
        <strain evidence="20">Emac3</strain>
    </source>
</reference>
<keyword evidence="10 17" id="KW-0249">Electron transport</keyword>
<dbReference type="GO" id="GO:0031966">
    <property type="term" value="C:mitochondrial membrane"/>
    <property type="evidence" value="ECO:0007669"/>
    <property type="project" value="UniProtKB-SubCell"/>
</dbReference>
<feature type="transmembrane region" description="Helical" evidence="17">
    <location>
        <begin position="258"/>
        <end position="277"/>
    </location>
</feature>
<comment type="subcellular location">
    <subcellularLocation>
        <location evidence="2 17">Mitochondrion membrane</location>
        <topology evidence="2 17">Multi-pass membrane protein</topology>
    </subcellularLocation>
</comment>
<dbReference type="GO" id="GO:0042773">
    <property type="term" value="P:ATP synthesis coupled electron transport"/>
    <property type="evidence" value="ECO:0007669"/>
    <property type="project" value="InterPro"/>
</dbReference>
<evidence type="ECO:0000313" key="20">
    <source>
        <dbReference type="EMBL" id="BAW33382.1"/>
    </source>
</evidence>
<dbReference type="GO" id="GO:0048039">
    <property type="term" value="F:ubiquinone binding"/>
    <property type="evidence" value="ECO:0007669"/>
    <property type="project" value="TreeGrafter"/>
</dbReference>
<keyword evidence="15 17" id="KW-0472">Membrane</keyword>
<evidence type="ECO:0000256" key="8">
    <source>
        <dbReference type="ARBA" id="ARBA00022692"/>
    </source>
</evidence>
<feature type="transmembrane region" description="Helical" evidence="17">
    <location>
        <begin position="224"/>
        <end position="246"/>
    </location>
</feature>
<dbReference type="EC" id="7.1.1.2" evidence="4 17"/>
<dbReference type="InterPro" id="IPR000260">
    <property type="entry name" value="NADH4_N"/>
</dbReference>
<comment type="function">
    <text evidence="1">Core subunit of the mitochondrial membrane respiratory chain NADH dehydrogenase (Complex I) that is believed to belong to the minimal assembly required for catalysis. Complex I functions in the transfer of electrons from NADH to the respiratory chain. The immediate electron acceptor for the enzyme is believed to be ubiquinone.</text>
</comment>
<keyword evidence="9" id="KW-1278">Translocase</keyword>
<evidence type="ECO:0000313" key="22">
    <source>
        <dbReference type="RefSeq" id="YP_009340715.1"/>
    </source>
</evidence>
<feature type="transmembrane region" description="Helical" evidence="17">
    <location>
        <begin position="62"/>
        <end position="82"/>
    </location>
</feature>
<dbReference type="Pfam" id="PF01059">
    <property type="entry name" value="Oxidored_q5_N"/>
    <property type="match status" value="1"/>
</dbReference>
<feature type="transmembrane region" description="Helical" evidence="17">
    <location>
        <begin position="433"/>
        <end position="450"/>
    </location>
</feature>
<comment type="function">
    <text evidence="17">Core subunit of the mitochondrial membrane respiratory chain NADH dehydrogenase (Complex I) which catalyzes electron transfer from NADH through the respiratory chain, using ubiquinone as an electron acceptor. Essential for the catalytic activity and assembly of complex I.</text>
</comment>
<evidence type="ECO:0000256" key="14">
    <source>
        <dbReference type="ARBA" id="ARBA00023128"/>
    </source>
</evidence>
<feature type="transmembrane region" description="Helical" evidence="17">
    <location>
        <begin position="350"/>
        <end position="369"/>
    </location>
</feature>
<evidence type="ECO:0000256" key="3">
    <source>
        <dbReference type="ARBA" id="ARBA00009025"/>
    </source>
</evidence>
<feature type="transmembrane region" description="Helical" evidence="17">
    <location>
        <begin position="150"/>
        <end position="170"/>
    </location>
</feature>
<keyword evidence="13 17" id="KW-0830">Ubiquinone</keyword>
<reference evidence="22" key="2">
    <citation type="submission" date="2017-01" db="EMBL/GenBank/DDBJ databases">
        <authorList>
            <consortium name="NCBI Genome Project"/>
        </authorList>
    </citation>
    <scope>NUCLEOTIDE SEQUENCE</scope>
</reference>
<dbReference type="PANTHER" id="PTHR43507">
    <property type="entry name" value="NADH-UBIQUINONE OXIDOREDUCTASE CHAIN 4"/>
    <property type="match status" value="1"/>
</dbReference>
<evidence type="ECO:0000259" key="18">
    <source>
        <dbReference type="Pfam" id="PF00361"/>
    </source>
</evidence>
<feature type="transmembrane region" description="Helical" evidence="17">
    <location>
        <begin position="190"/>
        <end position="212"/>
    </location>
</feature>
<evidence type="ECO:0000256" key="2">
    <source>
        <dbReference type="ARBA" id="ARBA00004225"/>
    </source>
</evidence>
<keyword evidence="7 17" id="KW-0679">Respiratory chain</keyword>
<dbReference type="GO" id="GO:0008137">
    <property type="term" value="F:NADH dehydrogenase (ubiquinone) activity"/>
    <property type="evidence" value="ECO:0007669"/>
    <property type="project" value="UniProtKB-UniRule"/>
</dbReference>
<dbReference type="Proteomes" id="UP001190640">
    <property type="component" value="Mitochondrion MT"/>
</dbReference>
<comment type="similarity">
    <text evidence="3 17">Belongs to the complex I subunit 4 family.</text>
</comment>
<evidence type="ECO:0000313" key="21">
    <source>
        <dbReference type="Proteomes" id="UP001190640"/>
    </source>
</evidence>
<dbReference type="GO" id="GO:0003954">
    <property type="term" value="F:NADH dehydrogenase activity"/>
    <property type="evidence" value="ECO:0007669"/>
    <property type="project" value="TreeGrafter"/>
</dbReference>
<feature type="domain" description="NADH:quinone oxidoreductase/Mrp antiporter transmembrane" evidence="18">
    <location>
        <begin position="113"/>
        <end position="402"/>
    </location>
</feature>
<evidence type="ECO:0000256" key="7">
    <source>
        <dbReference type="ARBA" id="ARBA00022660"/>
    </source>
</evidence>
<evidence type="ECO:0000256" key="4">
    <source>
        <dbReference type="ARBA" id="ARBA00012944"/>
    </source>
</evidence>
<proteinExistence type="inferred from homology"/>
<feature type="domain" description="NADH:ubiquinone oxidoreductase chain 4 N-terminal" evidence="19">
    <location>
        <begin position="1"/>
        <end position="110"/>
    </location>
</feature>
<comment type="catalytic activity">
    <reaction evidence="16 17">
        <text>a ubiquinone + NADH + 5 H(+)(in) = a ubiquinol + NAD(+) + 4 H(+)(out)</text>
        <dbReference type="Rhea" id="RHEA:29091"/>
        <dbReference type="Rhea" id="RHEA-COMP:9565"/>
        <dbReference type="Rhea" id="RHEA-COMP:9566"/>
        <dbReference type="ChEBI" id="CHEBI:15378"/>
        <dbReference type="ChEBI" id="CHEBI:16389"/>
        <dbReference type="ChEBI" id="CHEBI:17976"/>
        <dbReference type="ChEBI" id="CHEBI:57540"/>
        <dbReference type="ChEBI" id="CHEBI:57945"/>
        <dbReference type="EC" id="7.1.1.2"/>
    </reaction>
</comment>